<dbReference type="GeneID" id="94834635"/>
<name>A0A1J4KLQ6_9EUKA</name>
<dbReference type="OrthoDB" id="10572448at2759"/>
<accession>A0A1J4KLQ6</accession>
<protein>
    <submittedName>
        <fullName evidence="2">Uncharacterized protein</fullName>
    </submittedName>
</protein>
<dbReference type="AlphaFoldDB" id="A0A1J4KLQ6"/>
<dbReference type="RefSeq" id="XP_068365369.1">
    <property type="nucleotide sequence ID" value="XM_068499931.1"/>
</dbReference>
<evidence type="ECO:0000256" key="1">
    <source>
        <dbReference type="SAM" id="MobiDB-lite"/>
    </source>
</evidence>
<reference evidence="2" key="1">
    <citation type="submission" date="2016-10" db="EMBL/GenBank/DDBJ databases">
        <authorList>
            <person name="Benchimol M."/>
            <person name="Almeida L.G."/>
            <person name="Vasconcelos A.T."/>
            <person name="Perreira-Neves A."/>
            <person name="Rosa I.A."/>
            <person name="Tasca T."/>
            <person name="Bogo M.R."/>
            <person name="de Souza W."/>
        </authorList>
    </citation>
    <scope>NUCLEOTIDE SEQUENCE [LARGE SCALE GENOMIC DNA]</scope>
    <source>
        <strain evidence="2">K</strain>
    </source>
</reference>
<evidence type="ECO:0000313" key="3">
    <source>
        <dbReference type="Proteomes" id="UP000179807"/>
    </source>
</evidence>
<dbReference type="VEuPathDB" id="TrichDB:TRFO_18037"/>
<feature type="compositionally biased region" description="Acidic residues" evidence="1">
    <location>
        <begin position="27"/>
        <end position="37"/>
    </location>
</feature>
<comment type="caution">
    <text evidence="2">The sequence shown here is derived from an EMBL/GenBank/DDBJ whole genome shotgun (WGS) entry which is preliminary data.</text>
</comment>
<feature type="region of interest" description="Disordered" evidence="1">
    <location>
        <begin position="13"/>
        <end position="40"/>
    </location>
</feature>
<evidence type="ECO:0000313" key="2">
    <source>
        <dbReference type="EMBL" id="OHT12233.1"/>
    </source>
</evidence>
<dbReference type="EMBL" id="MLAK01000568">
    <property type="protein sequence ID" value="OHT12233.1"/>
    <property type="molecule type" value="Genomic_DNA"/>
</dbReference>
<sequence>MVNYFHIYMKSRRKGGRKKVEKKEKIEEEEEEEEDGLSELNLSQQIEVPAEFSIDSLLQTRKKDLSNIIIQSPTKTDVSDSSTEDPEFVPPISITSYVPRDGSTFDFSQGNFPFRIFDILGCPQIAPSHCVPRLKQWQWLSLKYNSDNFYPSLTVFFSLVQEMILKKSDEIGQVLLKYIQKFPKKSLNFEIWFDFVREAMHSSIQSVVCLLSLGDPEMFSYETNSELNDILDKIVLLNISGMICPAISENPMYGPVVINFREIMTKYEYSENQIQNYVETCYDLIFDVPTENISLFVSMFPLEGIGIKIIHHVTIKFALFLLGLDDIPENASLFDLAKSINAVKKLCESLDTKDLNKASGVIALSERALVTGIKLGIATQEIINLMIRNLKFSINCSDPGILTILKEQIHVTRTQFETYVQSSQILDMITHI</sequence>
<dbReference type="Proteomes" id="UP000179807">
    <property type="component" value="Unassembled WGS sequence"/>
</dbReference>
<proteinExistence type="predicted"/>
<keyword evidence="3" id="KW-1185">Reference proteome</keyword>
<organism evidence="2 3">
    <name type="scientific">Tritrichomonas foetus</name>
    <dbReference type="NCBI Taxonomy" id="1144522"/>
    <lineage>
        <taxon>Eukaryota</taxon>
        <taxon>Metamonada</taxon>
        <taxon>Parabasalia</taxon>
        <taxon>Tritrichomonadida</taxon>
        <taxon>Tritrichomonadidae</taxon>
        <taxon>Tritrichomonas</taxon>
    </lineage>
</organism>
<gene>
    <name evidence="2" type="ORF">TRFO_18037</name>
</gene>